<evidence type="ECO:0000256" key="2">
    <source>
        <dbReference type="ARBA" id="ARBA00009861"/>
    </source>
</evidence>
<dbReference type="InterPro" id="IPR051283">
    <property type="entry name" value="Sec_Metabolite_Acyltrans"/>
</dbReference>
<evidence type="ECO:0008006" key="7">
    <source>
        <dbReference type="Google" id="ProtNLM"/>
    </source>
</evidence>
<evidence type="ECO:0000256" key="1">
    <source>
        <dbReference type="ARBA" id="ARBA00005179"/>
    </source>
</evidence>
<keyword evidence="3" id="KW-0808">Transferase</keyword>
<evidence type="ECO:0000313" key="5">
    <source>
        <dbReference type="EMBL" id="KAL2275377.1"/>
    </source>
</evidence>
<dbReference type="EMBL" id="JBAWTH010000136">
    <property type="protein sequence ID" value="KAL2275377.1"/>
    <property type="molecule type" value="Genomic_DNA"/>
</dbReference>
<dbReference type="PANTHER" id="PTHR31896:SF69">
    <property type="entry name" value="FAMILY REGULATORY PROTEIN, PUTATIVE (AFU_ORTHOLOGUE AFUA_3G14730)-RELATED"/>
    <property type="match status" value="1"/>
</dbReference>
<keyword evidence="4" id="KW-0012">Acyltransferase</keyword>
<reference evidence="5 6" key="1">
    <citation type="submission" date="2024-03" db="EMBL/GenBank/DDBJ databases">
        <title>A high-quality draft genome sequence of Diaporthe vaccinii, a causative agent of upright dieback and viscid rot disease in cranberry plants.</title>
        <authorList>
            <person name="Sarrasin M."/>
            <person name="Lang B.F."/>
            <person name="Burger G."/>
        </authorList>
    </citation>
    <scope>NUCLEOTIDE SEQUENCE [LARGE SCALE GENOMIC DNA]</scope>
    <source>
        <strain evidence="5 6">IS7</strain>
    </source>
</reference>
<dbReference type="PANTHER" id="PTHR31896">
    <property type="entry name" value="FAMILY REGULATORY PROTEIN, PUTATIVE (AFU_ORTHOLOGUE AFUA_3G14730)-RELATED"/>
    <property type="match status" value="1"/>
</dbReference>
<gene>
    <name evidence="5" type="ORF">FJTKL_02123</name>
</gene>
<comment type="similarity">
    <text evidence="2">Belongs to the plant acyltransferase family.</text>
</comment>
<evidence type="ECO:0000313" key="6">
    <source>
        <dbReference type="Proteomes" id="UP001600888"/>
    </source>
</evidence>
<sequence>MPKHNVYPLRYFDDTPLWRAFILYYMFAFDSVLDPAKLKSGLELLVSLEGWKKFGARIRKNANGDLEYHLPEAAGTNENYQVISYSHVVYATAAAQHPTACYIPKPATGRPSVVVDPDKLENLFRPDGAPTKMDDYLKGDIPQIGLHIVSFLDKTIIAIYFPHTLMDGMSMAPFLDAWIMALQGRASEIPQPFGTGGHAHELSNDPLIEFGTEPTVKHVLASHKMSIAGIAGWMLHNVTSFFAGLENRMVCVPASTMARLHEEAIIDSEVDRNGDEPPPFFSDGDVLCAWWTRLLLATEIVPHSPDKTIVLNSAYSLRKILFDSQVEPSGIEETQPAPSSSNVYVSNLVAFFNVILTAGDILQQPLYRTALAIRTALNTQRTRPQAETFLYMWRKSWGKMPPMFGNWKMDLITFSNWTRAKLFDRDFSAATVEAEVAGRPVRPTYVQNNQFGLKLPNAFPIMGRDTSGNYWLSGYLKRGHWTRIEAQLEIPPKAT</sequence>
<dbReference type="InterPro" id="IPR023213">
    <property type="entry name" value="CAT-like_dom_sf"/>
</dbReference>
<evidence type="ECO:0000256" key="3">
    <source>
        <dbReference type="ARBA" id="ARBA00022679"/>
    </source>
</evidence>
<dbReference type="Proteomes" id="UP001600888">
    <property type="component" value="Unassembled WGS sequence"/>
</dbReference>
<evidence type="ECO:0000256" key="4">
    <source>
        <dbReference type="ARBA" id="ARBA00023315"/>
    </source>
</evidence>
<dbReference type="Gene3D" id="3.30.559.10">
    <property type="entry name" value="Chloramphenicol acetyltransferase-like domain"/>
    <property type="match status" value="2"/>
</dbReference>
<proteinExistence type="inferred from homology"/>
<accession>A0ABR4DYX7</accession>
<keyword evidence="6" id="KW-1185">Reference proteome</keyword>
<comment type="pathway">
    <text evidence="1">Secondary metabolite biosynthesis.</text>
</comment>
<organism evidence="5 6">
    <name type="scientific">Diaporthe vaccinii</name>
    <dbReference type="NCBI Taxonomy" id="105482"/>
    <lineage>
        <taxon>Eukaryota</taxon>
        <taxon>Fungi</taxon>
        <taxon>Dikarya</taxon>
        <taxon>Ascomycota</taxon>
        <taxon>Pezizomycotina</taxon>
        <taxon>Sordariomycetes</taxon>
        <taxon>Sordariomycetidae</taxon>
        <taxon>Diaporthales</taxon>
        <taxon>Diaporthaceae</taxon>
        <taxon>Diaporthe</taxon>
        <taxon>Diaporthe eres species complex</taxon>
    </lineage>
</organism>
<name>A0ABR4DYX7_9PEZI</name>
<comment type="caution">
    <text evidence="5">The sequence shown here is derived from an EMBL/GenBank/DDBJ whole genome shotgun (WGS) entry which is preliminary data.</text>
</comment>
<protein>
    <recommendedName>
        <fullName evidence="7">LysR family regulatory protein</fullName>
    </recommendedName>
</protein>